<dbReference type="Gene3D" id="1.10.167.10">
    <property type="entry name" value="Regulator of G-protein Signalling 4, domain 2"/>
    <property type="match status" value="1"/>
</dbReference>
<dbReference type="InterPro" id="IPR036305">
    <property type="entry name" value="RGS_sf"/>
</dbReference>
<evidence type="ECO:0000256" key="1">
    <source>
        <dbReference type="SAM" id="MobiDB-lite"/>
    </source>
</evidence>
<evidence type="ECO:0000313" key="3">
    <source>
        <dbReference type="EMBL" id="KAG0317257.1"/>
    </source>
</evidence>
<name>A0A9P6USG8_9FUNG</name>
<feature type="compositionally biased region" description="Low complexity" evidence="1">
    <location>
        <begin position="15"/>
        <end position="32"/>
    </location>
</feature>
<dbReference type="Proteomes" id="UP000738325">
    <property type="component" value="Unassembled WGS sequence"/>
</dbReference>
<dbReference type="SUPFAM" id="SSF48097">
    <property type="entry name" value="Regulator of G-protein signaling, RGS"/>
    <property type="match status" value="1"/>
</dbReference>
<dbReference type="OrthoDB" id="10266999at2759"/>
<gene>
    <name evidence="3" type="ORF">BGZ99_006422</name>
</gene>
<dbReference type="EMBL" id="JAAAIP010000433">
    <property type="protein sequence ID" value="KAG0317257.1"/>
    <property type="molecule type" value="Genomic_DNA"/>
</dbReference>
<accession>A0A9P6USG8</accession>
<protein>
    <recommendedName>
        <fullName evidence="2">RGS domain-containing protein</fullName>
    </recommendedName>
</protein>
<feature type="compositionally biased region" description="Basic and acidic residues" evidence="1">
    <location>
        <begin position="247"/>
        <end position="266"/>
    </location>
</feature>
<feature type="domain" description="RGS" evidence="2">
    <location>
        <begin position="100"/>
        <end position="228"/>
    </location>
</feature>
<comment type="caution">
    <text evidence="3">The sequence shown here is derived from an EMBL/GenBank/DDBJ whole genome shotgun (WGS) entry which is preliminary data.</text>
</comment>
<organism evidence="3 4">
    <name type="scientific">Dissophora globulifera</name>
    <dbReference type="NCBI Taxonomy" id="979702"/>
    <lineage>
        <taxon>Eukaryota</taxon>
        <taxon>Fungi</taxon>
        <taxon>Fungi incertae sedis</taxon>
        <taxon>Mucoromycota</taxon>
        <taxon>Mortierellomycotina</taxon>
        <taxon>Mortierellomycetes</taxon>
        <taxon>Mortierellales</taxon>
        <taxon>Mortierellaceae</taxon>
        <taxon>Dissophora</taxon>
    </lineage>
</organism>
<dbReference type="InterPro" id="IPR044926">
    <property type="entry name" value="RGS_subdomain_2"/>
</dbReference>
<feature type="region of interest" description="Disordered" evidence="1">
    <location>
        <begin position="47"/>
        <end position="82"/>
    </location>
</feature>
<evidence type="ECO:0000313" key="4">
    <source>
        <dbReference type="Proteomes" id="UP000738325"/>
    </source>
</evidence>
<feature type="region of interest" description="Disordered" evidence="1">
    <location>
        <begin position="1"/>
        <end position="34"/>
    </location>
</feature>
<dbReference type="PROSITE" id="PS50132">
    <property type="entry name" value="RGS"/>
    <property type="match status" value="1"/>
</dbReference>
<feature type="compositionally biased region" description="Low complexity" evidence="1">
    <location>
        <begin position="64"/>
        <end position="82"/>
    </location>
</feature>
<reference evidence="3" key="1">
    <citation type="journal article" date="2020" name="Fungal Divers.">
        <title>Resolving the Mortierellaceae phylogeny through synthesis of multi-gene phylogenetics and phylogenomics.</title>
        <authorList>
            <person name="Vandepol N."/>
            <person name="Liber J."/>
            <person name="Desiro A."/>
            <person name="Na H."/>
            <person name="Kennedy M."/>
            <person name="Barry K."/>
            <person name="Grigoriev I.V."/>
            <person name="Miller A.N."/>
            <person name="O'Donnell K."/>
            <person name="Stajich J.E."/>
            <person name="Bonito G."/>
        </authorList>
    </citation>
    <scope>NUCLEOTIDE SEQUENCE</scope>
    <source>
        <strain evidence="3">REB-010B</strain>
    </source>
</reference>
<keyword evidence="4" id="KW-1185">Reference proteome</keyword>
<dbReference type="PANTHER" id="PTHR10845:SF267">
    <property type="entry name" value="REGULATOR OF G PROTEIN SIGNALING DOMAIN PROTEIN (AFU_ORTHOLOGUE AFUA_6G06860)"/>
    <property type="match status" value="1"/>
</dbReference>
<dbReference type="InterPro" id="IPR016137">
    <property type="entry name" value="RGS"/>
</dbReference>
<dbReference type="PANTHER" id="PTHR10845">
    <property type="entry name" value="REGULATOR OF G PROTEIN SIGNALING"/>
    <property type="match status" value="1"/>
</dbReference>
<feature type="region of interest" description="Disordered" evidence="1">
    <location>
        <begin position="230"/>
        <end position="277"/>
    </location>
</feature>
<feature type="compositionally biased region" description="Polar residues" evidence="1">
    <location>
        <begin position="1"/>
        <end position="14"/>
    </location>
</feature>
<dbReference type="Pfam" id="PF00615">
    <property type="entry name" value="RGS"/>
    <property type="match status" value="1"/>
</dbReference>
<sequence length="277" mass="31678">MHHQQSSPPSASLSTHHFTQTQQHQQQHQQQQLHRIRSNSTLRLHHLQHQSHNQTRHDTHRDSSSSNSGSSSSSHTSSSTTPSLQDILLDRAGGVYSLELFAEFLQSQFCYENLAFWLASYQYKIFAQSIYSSIRESSPQFNLHQDSLQFLTQAQTRLFSDLQSDMLVILETFILPDSPYELNLTDMIRSKFLKAVAEGDYRPQILEPAEDAITDLIKSSSYPLFLENASKRDPSASSSSSGSNFTHDSRDRDRSSWQLKARDHFKQVSRALKKHTP</sequence>
<dbReference type="CDD" id="cd07440">
    <property type="entry name" value="RGS"/>
    <property type="match status" value="1"/>
</dbReference>
<proteinExistence type="predicted"/>
<dbReference type="AlphaFoldDB" id="A0A9P6USG8"/>
<evidence type="ECO:0000259" key="2">
    <source>
        <dbReference type="PROSITE" id="PS50132"/>
    </source>
</evidence>
<dbReference type="SMART" id="SM00315">
    <property type="entry name" value="RGS"/>
    <property type="match status" value="1"/>
</dbReference>